<keyword evidence="8" id="KW-1185">Reference proteome</keyword>
<dbReference type="InParanoid" id="A0A667ZV80"/>
<comment type="subcellular location">
    <subcellularLocation>
        <location evidence="1">Nucleus</location>
    </subcellularLocation>
</comment>
<gene>
    <name evidence="7" type="primary">mtus1a</name>
</gene>
<feature type="region of interest" description="Disordered" evidence="6">
    <location>
        <begin position="583"/>
        <end position="647"/>
    </location>
</feature>
<evidence type="ECO:0000256" key="4">
    <source>
        <dbReference type="ARBA" id="ARBA00023242"/>
    </source>
</evidence>
<dbReference type="PANTHER" id="PTHR24200:SF7">
    <property type="entry name" value="MICROTUBULE-ASSOCIATED TUMOR SUPPRESSOR 1"/>
    <property type="match status" value="1"/>
</dbReference>
<organism evidence="7 8">
    <name type="scientific">Myripristis murdjan</name>
    <name type="common">pinecone soldierfish</name>
    <dbReference type="NCBI Taxonomy" id="586833"/>
    <lineage>
        <taxon>Eukaryota</taxon>
        <taxon>Metazoa</taxon>
        <taxon>Chordata</taxon>
        <taxon>Craniata</taxon>
        <taxon>Vertebrata</taxon>
        <taxon>Euteleostomi</taxon>
        <taxon>Actinopterygii</taxon>
        <taxon>Neopterygii</taxon>
        <taxon>Teleostei</taxon>
        <taxon>Neoteleostei</taxon>
        <taxon>Acanthomorphata</taxon>
        <taxon>Holocentriformes</taxon>
        <taxon>Holocentridae</taxon>
        <taxon>Myripristis</taxon>
    </lineage>
</organism>
<evidence type="ECO:0000256" key="6">
    <source>
        <dbReference type="SAM" id="MobiDB-lite"/>
    </source>
</evidence>
<dbReference type="GO" id="GO:0005634">
    <property type="term" value="C:nucleus"/>
    <property type="evidence" value="ECO:0007669"/>
    <property type="project" value="UniProtKB-SubCell"/>
</dbReference>
<evidence type="ECO:0000256" key="5">
    <source>
        <dbReference type="SAM" id="Coils"/>
    </source>
</evidence>
<proteinExistence type="inferred from homology"/>
<feature type="compositionally biased region" description="Polar residues" evidence="6">
    <location>
        <begin position="583"/>
        <end position="599"/>
    </location>
</feature>
<reference evidence="7" key="3">
    <citation type="submission" date="2025-09" db="UniProtKB">
        <authorList>
            <consortium name="Ensembl"/>
        </authorList>
    </citation>
    <scope>IDENTIFICATION</scope>
</reference>
<feature type="coiled-coil region" evidence="5">
    <location>
        <begin position="1010"/>
        <end position="1272"/>
    </location>
</feature>
<dbReference type="InterPro" id="IPR051293">
    <property type="entry name" value="MTUS1/CCDC69"/>
</dbReference>
<accession>A0A667ZV80</accession>
<feature type="compositionally biased region" description="Low complexity" evidence="6">
    <location>
        <begin position="1314"/>
        <end position="1347"/>
    </location>
</feature>
<feature type="region of interest" description="Disordered" evidence="6">
    <location>
        <begin position="35"/>
        <end position="70"/>
    </location>
</feature>
<feature type="region of interest" description="Disordered" evidence="6">
    <location>
        <begin position="1309"/>
        <end position="1347"/>
    </location>
</feature>
<feature type="region of interest" description="Disordered" evidence="6">
    <location>
        <begin position="671"/>
        <end position="880"/>
    </location>
</feature>
<feature type="region of interest" description="Disordered" evidence="6">
    <location>
        <begin position="353"/>
        <end position="413"/>
    </location>
</feature>
<feature type="compositionally biased region" description="Polar residues" evidence="6">
    <location>
        <begin position="35"/>
        <end position="57"/>
    </location>
</feature>
<dbReference type="Proteomes" id="UP000472263">
    <property type="component" value="Chromosome 10"/>
</dbReference>
<protein>
    <submittedName>
        <fullName evidence="7">Microtubule-associated tumor suppressor 1-like</fullName>
    </submittedName>
</protein>
<dbReference type="GO" id="GO:0005737">
    <property type="term" value="C:cytoplasm"/>
    <property type="evidence" value="ECO:0007669"/>
    <property type="project" value="TreeGrafter"/>
</dbReference>
<evidence type="ECO:0000256" key="3">
    <source>
        <dbReference type="ARBA" id="ARBA00023054"/>
    </source>
</evidence>
<sequence length="1347" mass="146739">MSFKTFNISTENEFETASGSLPHSSLQLTLSSGNHYNSLSPHTGASSPDFSRSTTNLSDRDTSSPPDINMLECREDSPVGHFNTQTVITDTSIFTTSPNNNTLSGVTMNLNQTFITTPVNCSVNFWNENMTVAMNASELGLEEGQSFSDDTRAKGYNTVTFQDSTERDSQLNSCETSRRGSSENDCCFLSSGEMVMRSNSFCLEDQTLPIISSLEESSFSSPMSSAALPAEVSLVTATLPDVCEGIQEQRSPGGITTENAGPPCLGITFIQADDYELPTESNDMATSSSDVALPSEDEGALLRTFVYETTPSDFGAVALHSADSNPDASLLSCFPQTFTHEQGKTFIARDMKDAGKDVQTSTPVQSSGNRMLSLPSLSESPLAESAGTSAAHPPKQQQRSLTPKQRLVVRLPPSAKRLSKIEIKKFPKPDFSSVKSKIMTRPAQQQGLSGPASQHKSSQVNVHSKQAQLHRRAPVDIAHAKVRSSTNVAFHTTKTASDIHRGKSTGAANLATTLIQSSEEHRNAAVAADSLSVSLSTNEDGQEEKRASMLENFSAGTEHDSSASCCHARSKTEQAISNQVAAASAQHPGNQTFCFSSPGKTADRADQTDPKPSPAIRCLKKEDMCSTRTRPRSLSENSSSSSRLPKEDIAISSASSSFTVPKTYIQLAQSKPGNLNCPAQNKQSRQAEARRAAAETSREIRKISLVTESSKSRVGGAAGATNDESKRFQGWPSPRRVTGASACQPPPASSSLRPAPLSAKQRQGNLGNDECSTSKVTGSPQPKQKSTAASQRAQAPEEPSLRAPSATGNTRPLVNGSRPTPTPIRPSSMGPPSTPASRVPRQPQGRSRNLFVEASVHSEQSGGTGSSKVSGAATHRSTPLKTAVLKARLISSAGRNTGPTLVTACKSATPTTQGSSKSTASSLKRTSSRAVRLSSSVPVDKNKPKACFHQQQPQQQAAQPAQGNGPPDLVPADVTEDYRAQCERKDQSLQQLRGLLAASNCRFEATAVVLQQTLAERDEAMRQRRELSQELVTLKGELVCSLQSCERLEKEKEDLNVTLEETLQKLQEQHLKELEQLEQKLQAFYQAEWDKVHLTYQEEADKCKALLEQQMGELKANHEAMKLELKASHAEQLKCVKQQYEESLEELRKVHDQEQQSLDNMMKEAEAALSGQIQELMEENNALTEKLKAEDNRRKELAEKNLKDSHTLYLEQELESLKVVLDIKNKQLHQQEKKLMQMDKLTEKSVKLDESLKKVQQENEDLKARMDRHAALSRQLSTEQAVLQESLQKESKVNKRLSMENEELLWKLHNGDLSSPRKTSPTSPSHSLSLQSPRSSVFLSSPPVSPR</sequence>
<feature type="compositionally biased region" description="Polar residues" evidence="6">
    <location>
        <begin position="760"/>
        <end position="793"/>
    </location>
</feature>
<comment type="similarity">
    <text evidence="2">Belongs to the MTUS1 family.</text>
</comment>
<evidence type="ECO:0000256" key="2">
    <source>
        <dbReference type="ARBA" id="ARBA00007585"/>
    </source>
</evidence>
<feature type="compositionally biased region" description="Polar residues" evidence="6">
    <location>
        <begin position="895"/>
        <end position="937"/>
    </location>
</feature>
<feature type="compositionally biased region" description="Low complexity" evidence="6">
    <location>
        <begin position="749"/>
        <end position="759"/>
    </location>
</feature>
<reference evidence="7" key="1">
    <citation type="submission" date="2019-06" db="EMBL/GenBank/DDBJ databases">
        <authorList>
            <consortium name="Wellcome Sanger Institute Data Sharing"/>
        </authorList>
    </citation>
    <scope>NUCLEOTIDE SEQUENCE [LARGE SCALE GENOMIC DNA]</scope>
</reference>
<dbReference type="Ensembl" id="ENSMMDT00005040302.1">
    <property type="protein sequence ID" value="ENSMMDP00005039489.1"/>
    <property type="gene ID" value="ENSMMDG00005018276.1"/>
</dbReference>
<evidence type="ECO:0000256" key="1">
    <source>
        <dbReference type="ARBA" id="ARBA00004123"/>
    </source>
</evidence>
<dbReference type="GO" id="GO:0008017">
    <property type="term" value="F:microtubule binding"/>
    <property type="evidence" value="ECO:0007669"/>
    <property type="project" value="TreeGrafter"/>
</dbReference>
<keyword evidence="4" id="KW-0539">Nucleus</keyword>
<evidence type="ECO:0000313" key="8">
    <source>
        <dbReference type="Proteomes" id="UP000472263"/>
    </source>
</evidence>
<feature type="compositionally biased region" description="Basic and acidic residues" evidence="6">
    <location>
        <begin position="685"/>
        <end position="702"/>
    </location>
</feature>
<dbReference type="PANTHER" id="PTHR24200">
    <property type="entry name" value="TOUCAN, ISOFORM A"/>
    <property type="match status" value="1"/>
</dbReference>
<evidence type="ECO:0000313" key="7">
    <source>
        <dbReference type="Ensembl" id="ENSMMDP00005039489.1"/>
    </source>
</evidence>
<feature type="compositionally biased region" description="Polar residues" evidence="6">
    <location>
        <begin position="857"/>
        <end position="880"/>
    </location>
</feature>
<feature type="region of interest" description="Disordered" evidence="6">
    <location>
        <begin position="895"/>
        <end position="972"/>
    </location>
</feature>
<feature type="compositionally biased region" description="Low complexity" evidence="6">
    <location>
        <begin position="372"/>
        <end position="386"/>
    </location>
</feature>
<dbReference type="GeneTree" id="ENSGT00950000183026"/>
<reference evidence="7" key="2">
    <citation type="submission" date="2025-08" db="UniProtKB">
        <authorList>
            <consortium name="Ensembl"/>
        </authorList>
    </citation>
    <scope>IDENTIFICATION</scope>
</reference>
<name>A0A667ZV80_9TELE</name>
<feature type="compositionally biased region" description="Low complexity" evidence="6">
    <location>
        <begin position="950"/>
        <end position="962"/>
    </location>
</feature>
<keyword evidence="3 5" id="KW-0175">Coiled coil</keyword>
<feature type="compositionally biased region" description="Polar residues" evidence="6">
    <location>
        <begin position="671"/>
        <end position="684"/>
    </location>
</feature>
<feature type="compositionally biased region" description="Polar residues" evidence="6">
    <location>
        <begin position="358"/>
        <end position="370"/>
    </location>
</feature>